<comment type="similarity">
    <text evidence="1 3">Belongs to the sulfotransferase 1 family.</text>
</comment>
<accession>A0A6P6TT24</accession>
<protein>
    <recommendedName>
        <fullName evidence="3">Sulfotransferase</fullName>
        <ecNumber evidence="3">2.8.2.-</ecNumber>
    </recommendedName>
</protein>
<organism evidence="5 6">
    <name type="scientific">Coffea arabica</name>
    <name type="common">Arabian coffee</name>
    <dbReference type="NCBI Taxonomy" id="13443"/>
    <lineage>
        <taxon>Eukaryota</taxon>
        <taxon>Viridiplantae</taxon>
        <taxon>Streptophyta</taxon>
        <taxon>Embryophyta</taxon>
        <taxon>Tracheophyta</taxon>
        <taxon>Spermatophyta</taxon>
        <taxon>Magnoliopsida</taxon>
        <taxon>eudicotyledons</taxon>
        <taxon>Gunneridae</taxon>
        <taxon>Pentapetalae</taxon>
        <taxon>asterids</taxon>
        <taxon>lamiids</taxon>
        <taxon>Gentianales</taxon>
        <taxon>Rubiaceae</taxon>
        <taxon>Ixoroideae</taxon>
        <taxon>Gardenieae complex</taxon>
        <taxon>Bertiereae - Coffeeae clade</taxon>
        <taxon>Coffeeae</taxon>
        <taxon>Coffea</taxon>
    </lineage>
</organism>
<feature type="domain" description="Sulfotransferase" evidence="4">
    <location>
        <begin position="7"/>
        <end position="142"/>
    </location>
</feature>
<dbReference type="Proteomes" id="UP001652660">
    <property type="component" value="Chromosome 8e"/>
</dbReference>
<dbReference type="GO" id="GO:0008146">
    <property type="term" value="F:sulfotransferase activity"/>
    <property type="evidence" value="ECO:0007669"/>
    <property type="project" value="InterPro"/>
</dbReference>
<proteinExistence type="inferred from homology"/>
<name>A0A6P6TT24_COFAR</name>
<evidence type="ECO:0000313" key="6">
    <source>
        <dbReference type="RefSeq" id="XP_027081142.1"/>
    </source>
</evidence>
<dbReference type="GeneID" id="113703858"/>
<dbReference type="PANTHER" id="PTHR11783">
    <property type="entry name" value="SULFOTRANSFERASE SULT"/>
    <property type="match status" value="1"/>
</dbReference>
<dbReference type="SUPFAM" id="SSF52540">
    <property type="entry name" value="P-loop containing nucleoside triphosphate hydrolases"/>
    <property type="match status" value="1"/>
</dbReference>
<keyword evidence="5" id="KW-1185">Reference proteome</keyword>
<evidence type="ECO:0000313" key="5">
    <source>
        <dbReference type="Proteomes" id="UP001652660"/>
    </source>
</evidence>
<dbReference type="EC" id="2.8.2.-" evidence="3"/>
<dbReference type="AlphaFoldDB" id="A0A6P6TT24"/>
<dbReference type="Gene3D" id="3.40.50.300">
    <property type="entry name" value="P-loop containing nucleotide triphosphate hydrolases"/>
    <property type="match status" value="1"/>
</dbReference>
<dbReference type="OrthoDB" id="205623at2759"/>
<evidence type="ECO:0000256" key="3">
    <source>
        <dbReference type="RuleBase" id="RU361155"/>
    </source>
</evidence>
<dbReference type="InterPro" id="IPR027417">
    <property type="entry name" value="P-loop_NTPase"/>
</dbReference>
<sequence>MSIDVPLEEFCQGIHPYGPLWDHCLGYWDASLKNPQKVLFLKYEDLKKDINSSVKKIADFLGYPFSAEEEEAGFVEEIAMLCSFENLKNLDCNKEGEIHAAYRAKHSSFFRKAEVGDWVNVLTPSMANRLENLFQEKLGESGLTLEINSN</sequence>
<evidence type="ECO:0000259" key="4">
    <source>
        <dbReference type="Pfam" id="PF00685"/>
    </source>
</evidence>
<evidence type="ECO:0000256" key="1">
    <source>
        <dbReference type="ARBA" id="ARBA00005771"/>
    </source>
</evidence>
<reference evidence="5" key="1">
    <citation type="journal article" date="2025" name="Foods">
        <title>Unveiling the Microbial Signatures of Arabica Coffee Cherries: Insights into Ripeness Specific Diversity, Functional Traits, and Implications for Quality and Safety.</title>
        <authorList>
            <consortium name="RefSeq"/>
            <person name="Tenea G.N."/>
            <person name="Cifuentes V."/>
            <person name="Reyes P."/>
            <person name="Cevallos-Vallejos M."/>
        </authorList>
    </citation>
    <scope>NUCLEOTIDE SEQUENCE [LARGE SCALE GENOMIC DNA]</scope>
</reference>
<gene>
    <name evidence="6" type="primary">LOC113703858</name>
</gene>
<dbReference type="Pfam" id="PF00685">
    <property type="entry name" value="Sulfotransfer_1"/>
    <property type="match status" value="1"/>
</dbReference>
<dbReference type="RefSeq" id="XP_027081142.1">
    <property type="nucleotide sequence ID" value="XM_027225341.1"/>
</dbReference>
<keyword evidence="2 3" id="KW-0808">Transferase</keyword>
<reference evidence="6" key="2">
    <citation type="submission" date="2025-08" db="UniProtKB">
        <authorList>
            <consortium name="RefSeq"/>
        </authorList>
    </citation>
    <scope>IDENTIFICATION</scope>
    <source>
        <tissue evidence="6">Leaves</tissue>
    </source>
</reference>
<dbReference type="InterPro" id="IPR000863">
    <property type="entry name" value="Sulfotransferase_dom"/>
</dbReference>
<evidence type="ECO:0000256" key="2">
    <source>
        <dbReference type="ARBA" id="ARBA00022679"/>
    </source>
</evidence>